<reference evidence="1" key="1">
    <citation type="submission" date="2022-02" db="EMBL/GenBank/DDBJ databases">
        <title>Plant Genome Project.</title>
        <authorList>
            <person name="Zhang R.-G."/>
        </authorList>
    </citation>
    <scope>NUCLEOTIDE SEQUENCE</scope>
    <source>
        <strain evidence="1">AT1</strain>
    </source>
</reference>
<name>A0ACC0MUG1_RHOML</name>
<dbReference type="EMBL" id="CM046395">
    <property type="protein sequence ID" value="KAI8544529.1"/>
    <property type="molecule type" value="Genomic_DNA"/>
</dbReference>
<evidence type="ECO:0000313" key="2">
    <source>
        <dbReference type="Proteomes" id="UP001062846"/>
    </source>
</evidence>
<proteinExistence type="predicted"/>
<gene>
    <name evidence="1" type="ORF">RHMOL_Rhmol08G0304400</name>
</gene>
<keyword evidence="2" id="KW-1185">Reference proteome</keyword>
<dbReference type="Proteomes" id="UP001062846">
    <property type="component" value="Chromosome 8"/>
</dbReference>
<sequence length="150" mass="15758">MKMGVCFRGALVLILAMAFSIGGDAQSSTTLVPAIITFGDSAVDVGNNDYIPTIFRANYPPYGRDFTTKKPTGRFCNGKLATDITGFAEASRGCCGTGTVETTSLLCNQNSLGTCSNATQYVFWDSVHPSEAANQVLADALIIEGISLIG</sequence>
<organism evidence="1 2">
    <name type="scientific">Rhododendron molle</name>
    <name type="common">Chinese azalea</name>
    <name type="synonym">Azalea mollis</name>
    <dbReference type="NCBI Taxonomy" id="49168"/>
    <lineage>
        <taxon>Eukaryota</taxon>
        <taxon>Viridiplantae</taxon>
        <taxon>Streptophyta</taxon>
        <taxon>Embryophyta</taxon>
        <taxon>Tracheophyta</taxon>
        <taxon>Spermatophyta</taxon>
        <taxon>Magnoliopsida</taxon>
        <taxon>eudicotyledons</taxon>
        <taxon>Gunneridae</taxon>
        <taxon>Pentapetalae</taxon>
        <taxon>asterids</taxon>
        <taxon>Ericales</taxon>
        <taxon>Ericaceae</taxon>
        <taxon>Ericoideae</taxon>
        <taxon>Rhodoreae</taxon>
        <taxon>Rhododendron</taxon>
    </lineage>
</organism>
<evidence type="ECO:0000313" key="1">
    <source>
        <dbReference type="EMBL" id="KAI8544529.1"/>
    </source>
</evidence>
<protein>
    <submittedName>
        <fullName evidence="1">Uncharacterized protein</fullName>
    </submittedName>
</protein>
<accession>A0ACC0MUG1</accession>
<comment type="caution">
    <text evidence="1">The sequence shown here is derived from an EMBL/GenBank/DDBJ whole genome shotgun (WGS) entry which is preliminary data.</text>
</comment>